<feature type="domain" description="Fe2OG dioxygenase" evidence="2">
    <location>
        <begin position="376"/>
        <end position="494"/>
    </location>
</feature>
<dbReference type="SUPFAM" id="SSF51197">
    <property type="entry name" value="Clavaminate synthase-like"/>
    <property type="match status" value="2"/>
</dbReference>
<organism evidence="3">
    <name type="scientific">Aureoumbra lagunensis</name>
    <dbReference type="NCBI Taxonomy" id="44058"/>
    <lineage>
        <taxon>Eukaryota</taxon>
        <taxon>Sar</taxon>
        <taxon>Stramenopiles</taxon>
        <taxon>Ochrophyta</taxon>
        <taxon>Pelagophyceae</taxon>
        <taxon>Pelagomonadales</taxon>
        <taxon>Aureoumbra</taxon>
    </lineage>
</organism>
<dbReference type="PROSITE" id="PS51471">
    <property type="entry name" value="FE2OG_OXY"/>
    <property type="match status" value="1"/>
</dbReference>
<gene>
    <name evidence="3" type="ORF">ALAG00032_LOCUS9311</name>
</gene>
<dbReference type="InterPro" id="IPR005123">
    <property type="entry name" value="Oxoglu/Fe-dep_dioxygenase_dom"/>
</dbReference>
<dbReference type="EMBL" id="HBIJ01013835">
    <property type="protein sequence ID" value="CAE0368548.1"/>
    <property type="molecule type" value="Transcribed_RNA"/>
</dbReference>
<dbReference type="Gene3D" id="2.60.120.330">
    <property type="entry name" value="B-lactam Antibiotic, Isopenicillin N Synthase, Chain"/>
    <property type="match status" value="1"/>
</dbReference>
<accession>A0A7S3JXT1</accession>
<sequence>MVLRSSVHTLQKGVRRRHSSDPPQEGLLALPYQVRKLTYVSIPKIEDLICAIREILADSDLGTFCDESKLSSFWTDMNEDYEKCLEKQRLLTSSVARSKRLSMTYEALVREHLAPWLQRRLALFGLDETRIFYQRPPTLRIHVSGTGAKVKCHNDCAYGHQPGELNFWMPLSDCPTTLWVESAENKNDFKPLETKPGIAAVFFGSKCRHYVPENDSGCTRVSLDFRLAPASCFDPYWQLKGTIADHDRGFIDLPPYCGKISNAVDCLLVHGYVSMPLPTLVSKACSQCFELFPTHEAFSDCPEMSGLNGYHNANGLGGFNKYREGCIFQNTTEAIWPMHQDNTNHLAFANAMETMRFHCIDFATSVLSALASRLNMPEDFFLNEFDVISESQFHLKRLTGLTREMLNEDYDAVPAHVDPSLISLLIHNDNSGGFQVVSRGEYIRHPHIGPHSCCLLVGSILHLLAPNVPTCKHRVRPRESDLDNRLAITFFLQPKSNTRLIPLARLGLGEEEAKELQNYPDYASWKQRAYSTYLKKERS</sequence>
<protein>
    <recommendedName>
        <fullName evidence="2">Fe2OG dioxygenase domain-containing protein</fullName>
    </recommendedName>
</protein>
<evidence type="ECO:0000313" key="3">
    <source>
        <dbReference type="EMBL" id="CAE0368548.1"/>
    </source>
</evidence>
<reference evidence="3" key="1">
    <citation type="submission" date="2021-01" db="EMBL/GenBank/DDBJ databases">
        <authorList>
            <person name="Corre E."/>
            <person name="Pelletier E."/>
            <person name="Niang G."/>
            <person name="Scheremetjew M."/>
            <person name="Finn R."/>
            <person name="Kale V."/>
            <person name="Holt S."/>
            <person name="Cochrane G."/>
            <person name="Meng A."/>
            <person name="Brown T."/>
            <person name="Cohen L."/>
        </authorList>
    </citation>
    <scope>NUCLEOTIDE SEQUENCE</scope>
    <source>
        <strain evidence="3">CCMP1510</strain>
    </source>
</reference>
<name>A0A7S3JXT1_9STRA</name>
<feature type="region of interest" description="Disordered" evidence="1">
    <location>
        <begin position="1"/>
        <end position="22"/>
    </location>
</feature>
<evidence type="ECO:0000259" key="2">
    <source>
        <dbReference type="PROSITE" id="PS51471"/>
    </source>
</evidence>
<dbReference type="Pfam" id="PF03171">
    <property type="entry name" value="2OG-FeII_Oxy"/>
    <property type="match status" value="1"/>
</dbReference>
<dbReference type="InterPro" id="IPR044861">
    <property type="entry name" value="IPNS-like_FE2OG_OXY"/>
</dbReference>
<dbReference type="InterPro" id="IPR027443">
    <property type="entry name" value="IPNS-like_sf"/>
</dbReference>
<evidence type="ECO:0000256" key="1">
    <source>
        <dbReference type="SAM" id="MobiDB-lite"/>
    </source>
</evidence>
<proteinExistence type="predicted"/>
<dbReference type="AlphaFoldDB" id="A0A7S3JXT1"/>